<gene>
    <name evidence="1" type="ORF">BECKMB1821G_GA0114241_10849</name>
</gene>
<dbReference type="AlphaFoldDB" id="A0A450XQ79"/>
<organism evidence="1">
    <name type="scientific">Candidatus Kentrum sp. MB</name>
    <dbReference type="NCBI Taxonomy" id="2138164"/>
    <lineage>
        <taxon>Bacteria</taxon>
        <taxon>Pseudomonadati</taxon>
        <taxon>Pseudomonadota</taxon>
        <taxon>Gammaproteobacteria</taxon>
        <taxon>Candidatus Kentrum</taxon>
    </lineage>
</organism>
<dbReference type="EMBL" id="CAADFO010000084">
    <property type="protein sequence ID" value="VFK31446.1"/>
    <property type="molecule type" value="Genomic_DNA"/>
</dbReference>
<sequence length="108" mass="12399">MPDFFLIGILSHRNGGGASGTDYHRYGKHILLIRMENGANHRDLFVWGTMVVIGLARTLYRCYIDLVFRDVVDIPRLSLFNWFVSRSTLQMSLVLTVLLLTQDRVSKV</sequence>
<evidence type="ECO:0000313" key="1">
    <source>
        <dbReference type="EMBL" id="VFK31446.1"/>
    </source>
</evidence>
<name>A0A450XQ79_9GAMM</name>
<protein>
    <submittedName>
        <fullName evidence="1">Uncharacterized protein</fullName>
    </submittedName>
</protein>
<reference evidence="1" key="1">
    <citation type="submission" date="2019-02" db="EMBL/GenBank/DDBJ databases">
        <authorList>
            <person name="Gruber-Vodicka R. H."/>
            <person name="Seah K. B. B."/>
        </authorList>
    </citation>
    <scope>NUCLEOTIDE SEQUENCE</scope>
    <source>
        <strain evidence="1">BECK_BZ197</strain>
    </source>
</reference>
<proteinExistence type="predicted"/>
<accession>A0A450XQ79</accession>